<dbReference type="GO" id="GO:0008289">
    <property type="term" value="F:lipid binding"/>
    <property type="evidence" value="ECO:0007669"/>
    <property type="project" value="UniProtKB-KW"/>
</dbReference>
<dbReference type="PANTHER" id="PTHR33434">
    <property type="entry name" value="DEGV DOMAIN-CONTAINING PROTEIN DR_1986-RELATED"/>
    <property type="match status" value="1"/>
</dbReference>
<proteinExistence type="predicted"/>
<keyword evidence="1" id="KW-0446">Lipid-binding</keyword>
<dbReference type="Gene3D" id="3.40.50.10170">
    <property type="match status" value="1"/>
</dbReference>
<dbReference type="EMBL" id="MN991199">
    <property type="protein sequence ID" value="QIQ09863.1"/>
    <property type="molecule type" value="Genomic_DNA"/>
</dbReference>
<name>A0A6G9HGX4_9MOLU</name>
<organism evidence="2">
    <name type="scientific">uncultured Mycoplasmataceae bacterium</name>
    <dbReference type="NCBI Taxonomy" id="300027"/>
    <lineage>
        <taxon>Bacteria</taxon>
        <taxon>Bacillati</taxon>
        <taxon>Mycoplasmatota</taxon>
        <taxon>Mollicutes</taxon>
        <taxon>Mycoplasmataceae</taxon>
        <taxon>environmental samples</taxon>
    </lineage>
</organism>
<evidence type="ECO:0000256" key="1">
    <source>
        <dbReference type="ARBA" id="ARBA00023121"/>
    </source>
</evidence>
<dbReference type="Gene3D" id="3.30.1180.10">
    <property type="match status" value="1"/>
</dbReference>
<sequence length="299" mass="34003">MNKKVKIFIDSSSTFNKEFLKKNNVSVIPLSLSDMNNQVYSDDGTNMNPNILFKEIANGNKFRTSATPLGALMTTIEDALDEYDVVYFIPISHGLSSQWNQARMIEEDHPGKFFVIKSTSAALANEFVLYKLIGLIKTKKEPKEIVKECEDYYLNTDTYFSCEDISDLLRGGRVTAGIVKIIKMLKLKPIILLDTKNQRAGMSKNYQDAISKIIDNINKDYDKNLSSDDIEHLGIYYSGYEDTKKDFILNSVSKAFNYPKEKILIRWVPTIVLAHTRKGAYGITVATKTPHKKREIKVD</sequence>
<evidence type="ECO:0008006" key="3">
    <source>
        <dbReference type="Google" id="ProtNLM"/>
    </source>
</evidence>
<protein>
    <recommendedName>
        <fullName evidence="3">DegV family protein</fullName>
    </recommendedName>
</protein>
<accession>A0A6G9HGX4</accession>
<gene>
    <name evidence="2" type="ORF">PlMoll_0260</name>
</gene>
<dbReference type="InterPro" id="IPR043168">
    <property type="entry name" value="DegV_C"/>
</dbReference>
<dbReference type="SUPFAM" id="SSF82549">
    <property type="entry name" value="DAK1/DegV-like"/>
    <property type="match status" value="1"/>
</dbReference>
<dbReference type="InterPro" id="IPR050270">
    <property type="entry name" value="DegV_domain_contain"/>
</dbReference>
<dbReference type="AlphaFoldDB" id="A0A6G9HGX4"/>
<dbReference type="PROSITE" id="PS51482">
    <property type="entry name" value="DEGV"/>
    <property type="match status" value="1"/>
</dbReference>
<dbReference type="PANTHER" id="PTHR33434:SF2">
    <property type="entry name" value="FATTY ACID-BINDING PROTEIN TM_1468"/>
    <property type="match status" value="1"/>
</dbReference>
<evidence type="ECO:0000313" key="2">
    <source>
        <dbReference type="EMBL" id="QIQ09863.1"/>
    </source>
</evidence>
<dbReference type="InterPro" id="IPR003797">
    <property type="entry name" value="DegV"/>
</dbReference>
<reference evidence="2" key="1">
    <citation type="journal article" date="2020" name="J. ISSAAS">
        <title>Lactobacilli and other gastrointestinal microbiota of Peromyscus leucopus, reservoir host for agents of Lyme disease and other zoonoses in North America.</title>
        <authorList>
            <person name="Milovic A."/>
            <person name="Bassam K."/>
            <person name="Shao H."/>
            <person name="Chatzistamou I."/>
            <person name="Tufts D.M."/>
            <person name="Diuk-Wasser M."/>
            <person name="Barbour A.G."/>
        </authorList>
    </citation>
    <scope>NUCLEOTIDE SEQUENCE</scope>
    <source>
        <strain evidence="2">LL85</strain>
    </source>
</reference>
<dbReference type="NCBIfam" id="TIGR00762">
    <property type="entry name" value="DegV"/>
    <property type="match status" value="1"/>
</dbReference>
<dbReference type="Pfam" id="PF02645">
    <property type="entry name" value="DegV"/>
    <property type="match status" value="1"/>
</dbReference>